<accession>A0A7J6MUS8</accession>
<proteinExistence type="predicted"/>
<comment type="subcellular location">
    <subcellularLocation>
        <location evidence="1">Membrane</location>
    </subcellularLocation>
</comment>
<evidence type="ECO:0000259" key="6">
    <source>
        <dbReference type="Pfam" id="PF04116"/>
    </source>
</evidence>
<dbReference type="Proteomes" id="UP000591131">
    <property type="component" value="Unassembled WGS sequence"/>
</dbReference>
<name>A0A7J6MUS8_PERCH</name>
<evidence type="ECO:0000256" key="4">
    <source>
        <dbReference type="ARBA" id="ARBA00023136"/>
    </source>
</evidence>
<keyword evidence="8" id="KW-1185">Reference proteome</keyword>
<keyword evidence="3 5" id="KW-1133">Transmembrane helix</keyword>
<feature type="domain" description="Fatty acid hydroxylase" evidence="6">
    <location>
        <begin position="34"/>
        <end position="157"/>
    </location>
</feature>
<dbReference type="EMBL" id="JAAPAO010000052">
    <property type="protein sequence ID" value="KAF4675087.1"/>
    <property type="molecule type" value="Genomic_DNA"/>
</dbReference>
<keyword evidence="2 5" id="KW-0812">Transmembrane</keyword>
<comment type="caution">
    <text evidence="7">The sequence shown here is derived from an EMBL/GenBank/DDBJ whole genome shotgun (WGS) entry which is preliminary data.</text>
</comment>
<dbReference type="GO" id="GO:0005506">
    <property type="term" value="F:iron ion binding"/>
    <property type="evidence" value="ECO:0007669"/>
    <property type="project" value="InterPro"/>
</dbReference>
<evidence type="ECO:0000313" key="7">
    <source>
        <dbReference type="EMBL" id="KAF4675087.1"/>
    </source>
</evidence>
<evidence type="ECO:0000256" key="2">
    <source>
        <dbReference type="ARBA" id="ARBA00022692"/>
    </source>
</evidence>
<evidence type="ECO:0000256" key="5">
    <source>
        <dbReference type="SAM" id="Phobius"/>
    </source>
</evidence>
<organism evidence="7 8">
    <name type="scientific">Perkinsus chesapeaki</name>
    <name type="common">Clam parasite</name>
    <name type="synonym">Perkinsus andrewsi</name>
    <dbReference type="NCBI Taxonomy" id="330153"/>
    <lineage>
        <taxon>Eukaryota</taxon>
        <taxon>Sar</taxon>
        <taxon>Alveolata</taxon>
        <taxon>Perkinsozoa</taxon>
        <taxon>Perkinsea</taxon>
        <taxon>Perkinsida</taxon>
        <taxon>Perkinsidae</taxon>
        <taxon>Perkinsus</taxon>
    </lineage>
</organism>
<dbReference type="OrthoDB" id="301658at2759"/>
<gene>
    <name evidence="7" type="ORF">FOL47_008262</name>
</gene>
<dbReference type="GO" id="GO:0008610">
    <property type="term" value="P:lipid biosynthetic process"/>
    <property type="evidence" value="ECO:0007669"/>
    <property type="project" value="InterPro"/>
</dbReference>
<keyword evidence="4 5" id="KW-0472">Membrane</keyword>
<dbReference type="GO" id="GO:0016491">
    <property type="term" value="F:oxidoreductase activity"/>
    <property type="evidence" value="ECO:0007669"/>
    <property type="project" value="InterPro"/>
</dbReference>
<sequence>MGSYNLFRNGAYDILTYRFVERLPTSDELVWHMFICILITEIAFFYTHRLFHTGILYKHIHKIHHRYTNPVPFQSTYAHPIEHIFSNLLPLIAGPLLLKSHVLITGFWLQSALLSTLVAHSGYAYLQSFNSALHDLHHERFNCNYGEIGLMDYIHGTYDIKLDDGSSIAAAADGTCLRHDENESK</sequence>
<evidence type="ECO:0000256" key="1">
    <source>
        <dbReference type="ARBA" id="ARBA00004370"/>
    </source>
</evidence>
<dbReference type="InterPro" id="IPR006694">
    <property type="entry name" value="Fatty_acid_hydroxylase"/>
</dbReference>
<dbReference type="Pfam" id="PF04116">
    <property type="entry name" value="FA_hydroxylase"/>
    <property type="match status" value="1"/>
</dbReference>
<protein>
    <recommendedName>
        <fullName evidence="6">Fatty acid hydroxylase domain-containing protein</fullName>
    </recommendedName>
</protein>
<dbReference type="GO" id="GO:0016020">
    <property type="term" value="C:membrane"/>
    <property type="evidence" value="ECO:0007669"/>
    <property type="project" value="UniProtKB-SubCell"/>
</dbReference>
<dbReference type="PANTHER" id="PTHR11863">
    <property type="entry name" value="STEROL DESATURASE"/>
    <property type="match status" value="1"/>
</dbReference>
<feature type="transmembrane region" description="Helical" evidence="5">
    <location>
        <begin position="29"/>
        <end position="47"/>
    </location>
</feature>
<dbReference type="AlphaFoldDB" id="A0A7J6MUS8"/>
<evidence type="ECO:0000313" key="8">
    <source>
        <dbReference type="Proteomes" id="UP000591131"/>
    </source>
</evidence>
<dbReference type="InterPro" id="IPR050307">
    <property type="entry name" value="Sterol_Desaturase_Related"/>
</dbReference>
<reference evidence="7 8" key="1">
    <citation type="submission" date="2020-04" db="EMBL/GenBank/DDBJ databases">
        <title>Perkinsus chesapeaki whole genome sequence.</title>
        <authorList>
            <person name="Bogema D.R."/>
        </authorList>
    </citation>
    <scope>NUCLEOTIDE SEQUENCE [LARGE SCALE GENOMIC DNA]</scope>
    <source>
        <strain evidence="7">ATCC PRA-425</strain>
    </source>
</reference>
<evidence type="ECO:0000256" key="3">
    <source>
        <dbReference type="ARBA" id="ARBA00022989"/>
    </source>
</evidence>